<dbReference type="eggNOG" id="ENOG502QVK0">
    <property type="taxonomic scope" value="Eukaryota"/>
</dbReference>
<dbReference type="OrthoDB" id="2019149at2759"/>
<keyword evidence="5 10" id="KW-0063">Aspartyl esterase</keyword>
<name>I1IG55_BRADI</name>
<gene>
    <name evidence="13" type="primary">LOC100826604</name>
    <name evidence="12" type="ORF">BRADI_4g00840v3</name>
</gene>
<evidence type="ECO:0000256" key="7">
    <source>
        <dbReference type="ARBA" id="ARBA00047928"/>
    </source>
</evidence>
<evidence type="ECO:0000256" key="8">
    <source>
        <dbReference type="ARBA" id="ARBA00057335"/>
    </source>
</evidence>
<reference evidence="13" key="3">
    <citation type="submission" date="2018-08" db="UniProtKB">
        <authorList>
            <consortium name="EnsemblPlants"/>
        </authorList>
    </citation>
    <scope>IDENTIFICATION</scope>
    <source>
        <strain evidence="13">cv. Bd21</strain>
    </source>
</reference>
<dbReference type="PANTHER" id="PTHR31321">
    <property type="entry name" value="ACYL-COA THIOESTER HYDROLASE YBHC-RELATED"/>
    <property type="match status" value="1"/>
</dbReference>
<proteinExistence type="inferred from homology"/>
<accession>I1IG55</accession>
<evidence type="ECO:0000259" key="11">
    <source>
        <dbReference type="Pfam" id="PF01095"/>
    </source>
</evidence>
<feature type="domain" description="Pectinesterase catalytic" evidence="11">
    <location>
        <begin position="46"/>
        <end position="325"/>
    </location>
</feature>
<dbReference type="HOGENOM" id="CLU_012243_3_3_1"/>
<dbReference type="Gramene" id="KQJ85652">
    <property type="protein sequence ID" value="KQJ85652"/>
    <property type="gene ID" value="BRADI_4g00840v3"/>
</dbReference>
<organism evidence="12">
    <name type="scientific">Brachypodium distachyon</name>
    <name type="common">Purple false brome</name>
    <name type="synonym">Trachynia distachya</name>
    <dbReference type="NCBI Taxonomy" id="15368"/>
    <lineage>
        <taxon>Eukaryota</taxon>
        <taxon>Viridiplantae</taxon>
        <taxon>Streptophyta</taxon>
        <taxon>Embryophyta</taxon>
        <taxon>Tracheophyta</taxon>
        <taxon>Spermatophyta</taxon>
        <taxon>Magnoliopsida</taxon>
        <taxon>Liliopsida</taxon>
        <taxon>Poales</taxon>
        <taxon>Poaceae</taxon>
        <taxon>BOP clade</taxon>
        <taxon>Pooideae</taxon>
        <taxon>Stipodae</taxon>
        <taxon>Brachypodieae</taxon>
        <taxon>Brachypodium</taxon>
    </lineage>
</organism>
<evidence type="ECO:0000313" key="12">
    <source>
        <dbReference type="EMBL" id="KQJ85652.1"/>
    </source>
</evidence>
<evidence type="ECO:0000256" key="2">
    <source>
        <dbReference type="ARBA" id="ARBA00008891"/>
    </source>
</evidence>
<evidence type="ECO:0000313" key="14">
    <source>
        <dbReference type="Proteomes" id="UP000008810"/>
    </source>
</evidence>
<sequence length="341" mass="37535">MATKLRLELLAVLSMAAIGIGVLDFMAIITPQHCYAAGTTTVVRHIYISQNKPADFNSIQKAIDSIPVGNNQWIRLHIAAGVYHEKVKVPQNKSYILLEGEGRDQTVIEWGDHAGNNGDTDTANSATFASYADDSMARYITFKNSHDGVKNMGPALAALVSGDRSSFHDCSFISVQDTLSDLAGRHYYENCYIEGSVDFIFGNAQSIFQGCEVSTGKSSVRQGFITAQGRESEEKDTGFVFKSCKVGGVTPVYLGRAWSAYARVIFYRTDMSNIIVSRGWDAWNSVGNESKMMMVESECTGPGSNRTGRVPWSKELRPDKISRFLDLSYISADGWLDAQPR</sequence>
<keyword evidence="6" id="KW-0325">Glycoprotein</keyword>
<evidence type="ECO:0000256" key="4">
    <source>
        <dbReference type="ARBA" id="ARBA00022801"/>
    </source>
</evidence>
<protein>
    <recommendedName>
        <fullName evidence="3 10">Pectinesterase</fullName>
        <ecNumber evidence="3 10">3.1.1.11</ecNumber>
    </recommendedName>
</protein>
<dbReference type="InterPro" id="IPR033131">
    <property type="entry name" value="Pectinesterase_Asp_AS"/>
</dbReference>
<keyword evidence="14" id="KW-1185">Reference proteome</keyword>
<dbReference type="Pfam" id="PF01095">
    <property type="entry name" value="Pectinesterase"/>
    <property type="match status" value="1"/>
</dbReference>
<dbReference type="Proteomes" id="UP000008810">
    <property type="component" value="Chromosome 4"/>
</dbReference>
<dbReference type="EC" id="3.1.1.11" evidence="3 10"/>
<dbReference type="InterPro" id="IPR000070">
    <property type="entry name" value="Pectinesterase_cat"/>
</dbReference>
<evidence type="ECO:0000256" key="1">
    <source>
        <dbReference type="ARBA" id="ARBA00005184"/>
    </source>
</evidence>
<reference evidence="12" key="2">
    <citation type="submission" date="2017-06" db="EMBL/GenBank/DDBJ databases">
        <title>WGS assembly of Brachypodium distachyon.</title>
        <authorList>
            <consortium name="The International Brachypodium Initiative"/>
            <person name="Lucas S."/>
            <person name="Harmon-Smith M."/>
            <person name="Lail K."/>
            <person name="Tice H."/>
            <person name="Grimwood J."/>
            <person name="Bruce D."/>
            <person name="Barry K."/>
            <person name="Shu S."/>
            <person name="Lindquist E."/>
            <person name="Wang M."/>
            <person name="Pitluck S."/>
            <person name="Vogel J.P."/>
            <person name="Garvin D.F."/>
            <person name="Mockler T.C."/>
            <person name="Schmutz J."/>
            <person name="Rokhsar D."/>
            <person name="Bevan M.W."/>
        </authorList>
    </citation>
    <scope>NUCLEOTIDE SEQUENCE</scope>
    <source>
        <strain evidence="12">Bd21</strain>
    </source>
</reference>
<dbReference type="OMA" id="WIRLHIA"/>
<dbReference type="InterPro" id="IPR011050">
    <property type="entry name" value="Pectin_lyase_fold/virulence"/>
</dbReference>
<evidence type="ECO:0000256" key="9">
    <source>
        <dbReference type="PROSITE-ProRule" id="PRU10040"/>
    </source>
</evidence>
<evidence type="ECO:0000256" key="5">
    <source>
        <dbReference type="ARBA" id="ARBA00023085"/>
    </source>
</evidence>
<comment type="similarity">
    <text evidence="2">Belongs to the pectinesterase family.</text>
</comment>
<comment type="function">
    <text evidence="8">Acts in the modification of cell walls via demethylesterification of cell wall pectin.</text>
</comment>
<comment type="catalytic activity">
    <reaction evidence="7 10">
        <text>[(1-&gt;4)-alpha-D-galacturonosyl methyl ester](n) + n H2O = [(1-&gt;4)-alpha-D-galacturonosyl](n) + n methanol + n H(+)</text>
        <dbReference type="Rhea" id="RHEA:22380"/>
        <dbReference type="Rhea" id="RHEA-COMP:14570"/>
        <dbReference type="Rhea" id="RHEA-COMP:14573"/>
        <dbReference type="ChEBI" id="CHEBI:15377"/>
        <dbReference type="ChEBI" id="CHEBI:15378"/>
        <dbReference type="ChEBI" id="CHEBI:17790"/>
        <dbReference type="ChEBI" id="CHEBI:140522"/>
        <dbReference type="ChEBI" id="CHEBI:140523"/>
        <dbReference type="EC" id="3.1.1.11"/>
    </reaction>
</comment>
<dbReference type="UniPathway" id="UPA00545">
    <property type="reaction ID" value="UER00823"/>
</dbReference>
<dbReference type="STRING" id="15368.I1IG55"/>
<evidence type="ECO:0000256" key="3">
    <source>
        <dbReference type="ARBA" id="ARBA00013229"/>
    </source>
</evidence>
<dbReference type="KEGG" id="bdi:100826604"/>
<reference evidence="12 13" key="1">
    <citation type="journal article" date="2010" name="Nature">
        <title>Genome sequencing and analysis of the model grass Brachypodium distachyon.</title>
        <authorList>
            <consortium name="International Brachypodium Initiative"/>
        </authorList>
    </citation>
    <scope>NUCLEOTIDE SEQUENCE [LARGE SCALE GENOMIC DNA]</scope>
    <source>
        <strain evidence="12">Bd21</strain>
        <strain evidence="13">cv. Bd21</strain>
    </source>
</reference>
<dbReference type="Gene3D" id="2.160.20.10">
    <property type="entry name" value="Single-stranded right-handed beta-helix, Pectin lyase-like"/>
    <property type="match status" value="1"/>
</dbReference>
<dbReference type="GO" id="GO:0042545">
    <property type="term" value="P:cell wall modification"/>
    <property type="evidence" value="ECO:0007669"/>
    <property type="project" value="UniProtKB-UniRule"/>
</dbReference>
<dbReference type="EnsemblPlants" id="KQJ85652">
    <property type="protein sequence ID" value="KQJ85652"/>
    <property type="gene ID" value="BRADI_4g00840v3"/>
</dbReference>
<dbReference type="GO" id="GO:0045490">
    <property type="term" value="P:pectin catabolic process"/>
    <property type="evidence" value="ECO:0000318"/>
    <property type="project" value="GO_Central"/>
</dbReference>
<dbReference type="AlphaFoldDB" id="I1IG55"/>
<comment type="pathway">
    <text evidence="1 10">Glycan metabolism; pectin degradation; 2-dehydro-3-deoxy-D-gluconate from pectin: step 1/5.</text>
</comment>
<dbReference type="FunFam" id="2.160.20.10:FF:000013">
    <property type="entry name" value="Pectinesterase"/>
    <property type="match status" value="1"/>
</dbReference>
<dbReference type="GeneID" id="100826604"/>
<dbReference type="InterPro" id="IPR012334">
    <property type="entry name" value="Pectin_lyas_fold"/>
</dbReference>
<evidence type="ECO:0000256" key="10">
    <source>
        <dbReference type="RuleBase" id="RU000589"/>
    </source>
</evidence>
<dbReference type="GO" id="GO:0030599">
    <property type="term" value="F:pectinesterase activity"/>
    <property type="evidence" value="ECO:0000318"/>
    <property type="project" value="GO_Central"/>
</dbReference>
<evidence type="ECO:0000256" key="6">
    <source>
        <dbReference type="ARBA" id="ARBA00023180"/>
    </source>
</evidence>
<keyword evidence="4 10" id="KW-0378">Hydrolase</keyword>
<dbReference type="PROSITE" id="PS00503">
    <property type="entry name" value="PECTINESTERASE_2"/>
    <property type="match status" value="1"/>
</dbReference>
<evidence type="ECO:0000313" key="13">
    <source>
        <dbReference type="EnsemblPlants" id="KQJ85652"/>
    </source>
</evidence>
<dbReference type="EMBL" id="CM000883">
    <property type="protein sequence ID" value="KQJ85652.1"/>
    <property type="molecule type" value="Genomic_DNA"/>
</dbReference>
<dbReference type="SUPFAM" id="SSF51126">
    <property type="entry name" value="Pectin lyase-like"/>
    <property type="match status" value="1"/>
</dbReference>
<dbReference type="RefSeq" id="XP_003579095.1">
    <property type="nucleotide sequence ID" value="XM_003579047.3"/>
</dbReference>
<dbReference type="PANTHER" id="PTHR31321:SF134">
    <property type="entry name" value="PECTINESTERASE"/>
    <property type="match status" value="1"/>
</dbReference>
<feature type="active site" evidence="9">
    <location>
        <position position="198"/>
    </location>
</feature>